<dbReference type="EMBL" id="QZEY01000002">
    <property type="protein sequence ID" value="RJL34483.1"/>
    <property type="molecule type" value="Genomic_DNA"/>
</dbReference>
<organism evidence="6 7">
    <name type="scientific">Bailinhaonella thermotolerans</name>
    <dbReference type="NCBI Taxonomy" id="1070861"/>
    <lineage>
        <taxon>Bacteria</taxon>
        <taxon>Bacillati</taxon>
        <taxon>Actinomycetota</taxon>
        <taxon>Actinomycetes</taxon>
        <taxon>Streptosporangiales</taxon>
        <taxon>Streptosporangiaceae</taxon>
        <taxon>Bailinhaonella</taxon>
    </lineage>
</organism>
<feature type="active site" evidence="3">
    <location>
        <position position="250"/>
    </location>
</feature>
<evidence type="ECO:0000256" key="2">
    <source>
        <dbReference type="ARBA" id="ARBA00023002"/>
    </source>
</evidence>
<comment type="similarity">
    <text evidence="1 4">Belongs to the aldehyde dehydrogenase family.</text>
</comment>
<dbReference type="CDD" id="cd07139">
    <property type="entry name" value="ALDH_AldA-Rv0768"/>
    <property type="match status" value="1"/>
</dbReference>
<dbReference type="Proteomes" id="UP000265768">
    <property type="component" value="Unassembled WGS sequence"/>
</dbReference>
<dbReference type="PANTHER" id="PTHR42804:SF1">
    <property type="entry name" value="ALDEHYDE DEHYDROGENASE-RELATED"/>
    <property type="match status" value="1"/>
</dbReference>
<dbReference type="GO" id="GO:0016620">
    <property type="term" value="F:oxidoreductase activity, acting on the aldehyde or oxo group of donors, NAD or NADP as acceptor"/>
    <property type="evidence" value="ECO:0007669"/>
    <property type="project" value="InterPro"/>
</dbReference>
<reference evidence="6 7" key="1">
    <citation type="submission" date="2018-09" db="EMBL/GenBank/DDBJ databases">
        <title>YIM 75507 draft genome.</title>
        <authorList>
            <person name="Tang S."/>
            <person name="Feng Y."/>
        </authorList>
    </citation>
    <scope>NUCLEOTIDE SEQUENCE [LARGE SCALE GENOMIC DNA]</scope>
    <source>
        <strain evidence="6 7">YIM 75507</strain>
    </source>
</reference>
<dbReference type="FunFam" id="3.40.605.10:FF:000007">
    <property type="entry name" value="NAD/NADP-dependent betaine aldehyde dehydrogenase"/>
    <property type="match status" value="1"/>
</dbReference>
<dbReference type="InterPro" id="IPR016161">
    <property type="entry name" value="Ald_DH/histidinol_DH"/>
</dbReference>
<feature type="domain" description="Aldehyde dehydrogenase" evidence="5">
    <location>
        <begin position="13"/>
        <end position="472"/>
    </location>
</feature>
<sequence>MAQHDGFYIAGEWVAPAGPGIIEVVSPHTEEVIAKVPEGGAADIDRAVAAARKAFDEGPWPRLSPEERADALARLTGLYEARQEEMAQTITAEMGCAISFSRVMQAAVPLELLRKTVAYAREYPWEEERRGDYGPAIVRREPVGVVAAIVPWNAPQVVTISKVAPALLAGCSVVLKPAPEAPLDAFLLAEMAHEAGIPAGVLNVVPAGREVGEHLVRHPDVDKVAFTGSTAAGRRIASICGEHLKRCTLELGGKSAAIFLDDADLDAAMGWIPPASFMISGQACTLQSRILVSRRRHDEMVDRLVQLARTMKVGDPSDPETWIGPLVSSRQRDRVEGYVRLGVQEGAKIAAGGGRPYDRGWYVEPTVFVNVSNDMRIAREEIFGPVVGVIPFDDEEEAVRIANDSEYGLAGSVWTADVDHGVEVARRIRTGTIGVNYYNSELCAPFGGFKASGIGREFGPEGIHAYVEYKSIARLG</sequence>
<keyword evidence="2 4" id="KW-0560">Oxidoreductase</keyword>
<dbReference type="InterPro" id="IPR029510">
    <property type="entry name" value="Ald_DH_CS_GLU"/>
</dbReference>
<evidence type="ECO:0000256" key="1">
    <source>
        <dbReference type="ARBA" id="ARBA00009986"/>
    </source>
</evidence>
<protein>
    <submittedName>
        <fullName evidence="6">Aldehyde dehydrogenase</fullName>
    </submittedName>
</protein>
<evidence type="ECO:0000256" key="3">
    <source>
        <dbReference type="PROSITE-ProRule" id="PRU10007"/>
    </source>
</evidence>
<gene>
    <name evidence="6" type="ORF">D5H75_08690</name>
</gene>
<dbReference type="SUPFAM" id="SSF53720">
    <property type="entry name" value="ALDH-like"/>
    <property type="match status" value="1"/>
</dbReference>
<accession>A0A3A4AZC8</accession>
<proteinExistence type="inferred from homology"/>
<dbReference type="Gene3D" id="3.40.309.10">
    <property type="entry name" value="Aldehyde Dehydrogenase, Chain A, domain 2"/>
    <property type="match status" value="1"/>
</dbReference>
<dbReference type="InterPro" id="IPR015590">
    <property type="entry name" value="Aldehyde_DH_dom"/>
</dbReference>
<comment type="caution">
    <text evidence="6">The sequence shown here is derived from an EMBL/GenBank/DDBJ whole genome shotgun (WGS) entry which is preliminary data.</text>
</comment>
<dbReference type="FunFam" id="3.40.309.10:FF:000012">
    <property type="entry name" value="Betaine aldehyde dehydrogenase"/>
    <property type="match status" value="1"/>
</dbReference>
<dbReference type="Gene3D" id="3.40.605.10">
    <property type="entry name" value="Aldehyde Dehydrogenase, Chain A, domain 1"/>
    <property type="match status" value="1"/>
</dbReference>
<evidence type="ECO:0000313" key="6">
    <source>
        <dbReference type="EMBL" id="RJL34483.1"/>
    </source>
</evidence>
<keyword evidence="7" id="KW-1185">Reference proteome</keyword>
<dbReference type="PROSITE" id="PS00687">
    <property type="entry name" value="ALDEHYDE_DEHYDR_GLU"/>
    <property type="match status" value="1"/>
</dbReference>
<evidence type="ECO:0000259" key="5">
    <source>
        <dbReference type="Pfam" id="PF00171"/>
    </source>
</evidence>
<name>A0A3A4AZC8_9ACTN</name>
<evidence type="ECO:0000256" key="4">
    <source>
        <dbReference type="RuleBase" id="RU003345"/>
    </source>
</evidence>
<evidence type="ECO:0000313" key="7">
    <source>
        <dbReference type="Proteomes" id="UP000265768"/>
    </source>
</evidence>
<dbReference type="OrthoDB" id="6882680at2"/>
<dbReference type="InterPro" id="IPR016163">
    <property type="entry name" value="Ald_DH_C"/>
</dbReference>
<dbReference type="InterPro" id="IPR016162">
    <property type="entry name" value="Ald_DH_N"/>
</dbReference>
<dbReference type="RefSeq" id="WP_119925786.1">
    <property type="nucleotide sequence ID" value="NZ_QZEY01000002.1"/>
</dbReference>
<dbReference type="Pfam" id="PF00171">
    <property type="entry name" value="Aldedh"/>
    <property type="match status" value="1"/>
</dbReference>
<dbReference type="PANTHER" id="PTHR42804">
    <property type="entry name" value="ALDEHYDE DEHYDROGENASE"/>
    <property type="match status" value="1"/>
</dbReference>
<dbReference type="AlphaFoldDB" id="A0A3A4AZC8"/>